<feature type="domain" description="Chorismate mutase" evidence="2">
    <location>
        <begin position="1"/>
        <end position="85"/>
    </location>
</feature>
<dbReference type="InterPro" id="IPR036979">
    <property type="entry name" value="CM_dom_sf"/>
</dbReference>
<dbReference type="Gene3D" id="1.20.59.10">
    <property type="entry name" value="Chorismate mutase"/>
    <property type="match status" value="1"/>
</dbReference>
<dbReference type="RefSeq" id="WP_125597156.1">
    <property type="nucleotide sequence ID" value="NZ_JBHSSM010000024.1"/>
</dbReference>
<dbReference type="PROSITE" id="PS51168">
    <property type="entry name" value="CHORISMATE_MUT_2"/>
    <property type="match status" value="1"/>
</dbReference>
<keyword evidence="4" id="KW-1185">Reference proteome</keyword>
<evidence type="ECO:0000259" key="2">
    <source>
        <dbReference type="PROSITE" id="PS51168"/>
    </source>
</evidence>
<evidence type="ECO:0000313" key="3">
    <source>
        <dbReference type="EMBL" id="MFC6316143.1"/>
    </source>
</evidence>
<gene>
    <name evidence="3" type="ORF">ACFQHW_11260</name>
</gene>
<accession>A0ABW1UR24</accession>
<dbReference type="InterPro" id="IPR051331">
    <property type="entry name" value="Chorismate_mutase-related"/>
</dbReference>
<dbReference type="Proteomes" id="UP001596310">
    <property type="component" value="Unassembled WGS sequence"/>
</dbReference>
<proteinExistence type="predicted"/>
<reference evidence="4" key="1">
    <citation type="journal article" date="2019" name="Int. J. Syst. Evol. Microbiol.">
        <title>The Global Catalogue of Microorganisms (GCM) 10K type strain sequencing project: providing services to taxonomists for standard genome sequencing and annotation.</title>
        <authorList>
            <consortium name="The Broad Institute Genomics Platform"/>
            <consortium name="The Broad Institute Genome Sequencing Center for Infectious Disease"/>
            <person name="Wu L."/>
            <person name="Ma J."/>
        </authorList>
    </citation>
    <scope>NUCLEOTIDE SEQUENCE [LARGE SCALE GENOMIC DNA]</scope>
    <source>
        <strain evidence="4">CCM 8897</strain>
    </source>
</reference>
<keyword evidence="1" id="KW-0413">Isomerase</keyword>
<dbReference type="EMBL" id="JBHSSM010000024">
    <property type="protein sequence ID" value="MFC6316143.1"/>
    <property type="molecule type" value="Genomic_DNA"/>
</dbReference>
<dbReference type="PANTHER" id="PTHR38041">
    <property type="entry name" value="CHORISMATE MUTASE"/>
    <property type="match status" value="1"/>
</dbReference>
<dbReference type="InterPro" id="IPR002701">
    <property type="entry name" value="CM_II_prokaryot"/>
</dbReference>
<name>A0ABW1UR24_9LACO</name>
<dbReference type="InterPro" id="IPR036263">
    <property type="entry name" value="Chorismate_II_sf"/>
</dbReference>
<protein>
    <submittedName>
        <fullName evidence="3">Chorismate mutase</fullName>
    </submittedName>
</protein>
<dbReference type="Pfam" id="PF01817">
    <property type="entry name" value="CM_2"/>
    <property type="match status" value="1"/>
</dbReference>
<dbReference type="SUPFAM" id="SSF48600">
    <property type="entry name" value="Chorismate mutase II"/>
    <property type="match status" value="1"/>
</dbReference>
<dbReference type="SMART" id="SM00830">
    <property type="entry name" value="CM_2"/>
    <property type="match status" value="1"/>
</dbReference>
<comment type="caution">
    <text evidence="3">The sequence shown here is derived from an EMBL/GenBank/DDBJ whole genome shotgun (WGS) entry which is preliminary data.</text>
</comment>
<sequence length="106" mass="12277">MLEQERAEIDQIDQQLMPLLAQRLQVGQRIAAVKHQHQLPLVDRRREAQVYEQIGQRVPAEQAEYVRTLYADILLVSKQYQARLIKAWQDEADGQSAPDADQSKLK</sequence>
<dbReference type="PANTHER" id="PTHR38041:SF2">
    <property type="entry name" value="SECRETED CHORISMATE MUTASE"/>
    <property type="match status" value="1"/>
</dbReference>
<organism evidence="3 4">
    <name type="scientific">Lapidilactobacillus achengensis</name>
    <dbReference type="NCBI Taxonomy" id="2486000"/>
    <lineage>
        <taxon>Bacteria</taxon>
        <taxon>Bacillati</taxon>
        <taxon>Bacillota</taxon>
        <taxon>Bacilli</taxon>
        <taxon>Lactobacillales</taxon>
        <taxon>Lactobacillaceae</taxon>
        <taxon>Lapidilactobacillus</taxon>
    </lineage>
</organism>
<evidence type="ECO:0000256" key="1">
    <source>
        <dbReference type="ARBA" id="ARBA00023235"/>
    </source>
</evidence>
<evidence type="ECO:0000313" key="4">
    <source>
        <dbReference type="Proteomes" id="UP001596310"/>
    </source>
</evidence>